<name>A0ABS0DH87_9NOCA</name>
<dbReference type="PANTHER" id="PTHR36933">
    <property type="entry name" value="SLL0788 PROTEIN"/>
    <property type="match status" value="1"/>
</dbReference>
<proteinExistence type="predicted"/>
<keyword evidence="5" id="KW-1185">Reference proteome</keyword>
<evidence type="ECO:0000256" key="1">
    <source>
        <dbReference type="SAM" id="MobiDB-lite"/>
    </source>
</evidence>
<dbReference type="PANTHER" id="PTHR36933:SF1">
    <property type="entry name" value="SLL0788 PROTEIN"/>
    <property type="match status" value="1"/>
</dbReference>
<organism evidence="4 5">
    <name type="scientific">Nocardia higoensis</name>
    <dbReference type="NCBI Taxonomy" id="228599"/>
    <lineage>
        <taxon>Bacteria</taxon>
        <taxon>Bacillati</taxon>
        <taxon>Actinomycetota</taxon>
        <taxon>Actinomycetes</taxon>
        <taxon>Mycobacteriales</taxon>
        <taxon>Nocardiaceae</taxon>
        <taxon>Nocardia</taxon>
    </lineage>
</organism>
<feature type="chain" id="PRO_5046305388" evidence="2">
    <location>
        <begin position="25"/>
        <end position="218"/>
    </location>
</feature>
<evidence type="ECO:0000313" key="4">
    <source>
        <dbReference type="EMBL" id="MBF6357833.1"/>
    </source>
</evidence>
<feature type="compositionally biased region" description="Low complexity" evidence="1">
    <location>
        <begin position="35"/>
        <end position="56"/>
    </location>
</feature>
<feature type="signal peptide" evidence="2">
    <location>
        <begin position="1"/>
        <end position="24"/>
    </location>
</feature>
<dbReference type="Pfam" id="PF03713">
    <property type="entry name" value="DUF305"/>
    <property type="match status" value="1"/>
</dbReference>
<dbReference type="PROSITE" id="PS51257">
    <property type="entry name" value="PROKAR_LIPOPROTEIN"/>
    <property type="match status" value="1"/>
</dbReference>
<protein>
    <submittedName>
        <fullName evidence="4">DUF305 domain-containing protein</fullName>
    </submittedName>
</protein>
<accession>A0ABS0DH87</accession>
<feature type="region of interest" description="Disordered" evidence="1">
    <location>
        <begin position="31"/>
        <end position="57"/>
    </location>
</feature>
<evidence type="ECO:0000313" key="5">
    <source>
        <dbReference type="Proteomes" id="UP000707731"/>
    </source>
</evidence>
<gene>
    <name evidence="4" type="ORF">IU449_25375</name>
</gene>
<dbReference type="RefSeq" id="WP_195004680.1">
    <property type="nucleotide sequence ID" value="NZ_JADLQN010000007.1"/>
</dbReference>
<dbReference type="Proteomes" id="UP000707731">
    <property type="component" value="Unassembled WGS sequence"/>
</dbReference>
<dbReference type="Gene3D" id="1.20.1260.10">
    <property type="match status" value="1"/>
</dbReference>
<reference evidence="4 5" key="1">
    <citation type="submission" date="2020-10" db="EMBL/GenBank/DDBJ databases">
        <title>Identification of Nocardia species via Next-generation sequencing and recognition of intraspecies genetic diversity.</title>
        <authorList>
            <person name="Li P."/>
            <person name="Li P."/>
            <person name="Lu B."/>
        </authorList>
    </citation>
    <scope>NUCLEOTIDE SEQUENCE [LARGE SCALE GENOMIC DNA]</scope>
    <source>
        <strain evidence="4 5">BJ06-0143</strain>
    </source>
</reference>
<feature type="domain" description="DUF305" evidence="3">
    <location>
        <begin position="63"/>
        <end position="216"/>
    </location>
</feature>
<dbReference type="InterPro" id="IPR012347">
    <property type="entry name" value="Ferritin-like"/>
</dbReference>
<comment type="caution">
    <text evidence="4">The sequence shown here is derived from an EMBL/GenBank/DDBJ whole genome shotgun (WGS) entry which is preliminary data.</text>
</comment>
<evidence type="ECO:0000256" key="2">
    <source>
        <dbReference type="SAM" id="SignalP"/>
    </source>
</evidence>
<evidence type="ECO:0000259" key="3">
    <source>
        <dbReference type="Pfam" id="PF03713"/>
    </source>
</evidence>
<sequence length="218" mass="22473">MSGKTLPSAVLAMLAAAVVLTGCGDDDSADGGDTGAAATSVSASAAPTTSGTNAPADVHNDADITFAQEMIPHHRQAVMMADMAISRSTDPQLQDLAKRIQAAQEPEIATMTGWLQAWGAPVTGGGHGGPHGGGSPMMSSPMMPGMMSDEQMSHMGAATGAEFDQMWLNGMIAHHEGAIEMSRTELAEGANPDAKALAQQIIDSQQAEIDEMRKMLQG</sequence>
<keyword evidence="2" id="KW-0732">Signal</keyword>
<dbReference type="InterPro" id="IPR005183">
    <property type="entry name" value="DUF305_CopM-like"/>
</dbReference>
<dbReference type="EMBL" id="JADLQN010000007">
    <property type="protein sequence ID" value="MBF6357833.1"/>
    <property type="molecule type" value="Genomic_DNA"/>
</dbReference>